<evidence type="ECO:0000256" key="3">
    <source>
        <dbReference type="ARBA" id="ARBA00022692"/>
    </source>
</evidence>
<dbReference type="AlphaFoldDB" id="A0A0B5BGJ4"/>
<keyword evidence="3 7" id="KW-0812">Transmembrane</keyword>
<name>A0A0B5BGJ4_9BACT</name>
<dbReference type="PANTHER" id="PTHR30572">
    <property type="entry name" value="MEMBRANE COMPONENT OF TRANSPORTER-RELATED"/>
    <property type="match status" value="1"/>
</dbReference>
<dbReference type="OrthoDB" id="9802264at2"/>
<keyword evidence="4 7" id="KW-1133">Transmembrane helix</keyword>
<evidence type="ECO:0000313" key="11">
    <source>
        <dbReference type="Proteomes" id="UP000057609"/>
    </source>
</evidence>
<reference evidence="10 11" key="1">
    <citation type="journal article" date="2015" name="Genome Announc.">
        <title>Complete Genome of Geobacter pickeringii G13T, a Metal-Reducing Isolate from Sedimentary Kaolin Deposits.</title>
        <authorList>
            <person name="Badalamenti J.P."/>
            <person name="Bond D.R."/>
        </authorList>
    </citation>
    <scope>NUCLEOTIDE SEQUENCE [LARGE SCALE GENOMIC DNA]</scope>
    <source>
        <strain evidence="10 11">G13</strain>
    </source>
</reference>
<evidence type="ECO:0000256" key="5">
    <source>
        <dbReference type="ARBA" id="ARBA00023136"/>
    </source>
</evidence>
<evidence type="ECO:0000256" key="4">
    <source>
        <dbReference type="ARBA" id="ARBA00022989"/>
    </source>
</evidence>
<evidence type="ECO:0000256" key="6">
    <source>
        <dbReference type="ARBA" id="ARBA00038076"/>
    </source>
</evidence>
<feature type="domain" description="MacB-like periplasmic core" evidence="9">
    <location>
        <begin position="23"/>
        <end position="249"/>
    </location>
</feature>
<dbReference type="Proteomes" id="UP000057609">
    <property type="component" value="Chromosome"/>
</dbReference>
<evidence type="ECO:0000259" key="8">
    <source>
        <dbReference type="Pfam" id="PF02687"/>
    </source>
</evidence>
<dbReference type="KEGG" id="gpi:GPICK_13905"/>
<dbReference type="Pfam" id="PF12704">
    <property type="entry name" value="MacB_PCD"/>
    <property type="match status" value="1"/>
</dbReference>
<feature type="transmembrane region" description="Helical" evidence="7">
    <location>
        <begin position="369"/>
        <end position="392"/>
    </location>
</feature>
<keyword evidence="11" id="KW-1185">Reference proteome</keyword>
<evidence type="ECO:0000259" key="9">
    <source>
        <dbReference type="Pfam" id="PF12704"/>
    </source>
</evidence>
<evidence type="ECO:0000256" key="1">
    <source>
        <dbReference type="ARBA" id="ARBA00004651"/>
    </source>
</evidence>
<feature type="domain" description="ABC3 transporter permease C-terminal" evidence="8">
    <location>
        <begin position="290"/>
        <end position="402"/>
    </location>
</feature>
<dbReference type="Pfam" id="PF02687">
    <property type="entry name" value="FtsX"/>
    <property type="match status" value="1"/>
</dbReference>
<proteinExistence type="inferred from homology"/>
<comment type="subcellular location">
    <subcellularLocation>
        <location evidence="1">Cell membrane</location>
        <topology evidence="1">Multi-pass membrane protein</topology>
    </subcellularLocation>
</comment>
<dbReference type="GO" id="GO:0005886">
    <property type="term" value="C:plasma membrane"/>
    <property type="evidence" value="ECO:0007669"/>
    <property type="project" value="UniProtKB-SubCell"/>
</dbReference>
<feature type="transmembrane region" description="Helical" evidence="7">
    <location>
        <begin position="21"/>
        <end position="42"/>
    </location>
</feature>
<dbReference type="InterPro" id="IPR050250">
    <property type="entry name" value="Macrolide_Exporter_MacB"/>
</dbReference>
<dbReference type="GO" id="GO:0022857">
    <property type="term" value="F:transmembrane transporter activity"/>
    <property type="evidence" value="ECO:0007669"/>
    <property type="project" value="TreeGrafter"/>
</dbReference>
<protein>
    <submittedName>
        <fullName evidence="10">Multidrug ABC transporter substrate-binding protein</fullName>
    </submittedName>
</protein>
<organism evidence="10 11">
    <name type="scientific">Geobacter pickeringii</name>
    <dbReference type="NCBI Taxonomy" id="345632"/>
    <lineage>
        <taxon>Bacteria</taxon>
        <taxon>Pseudomonadati</taxon>
        <taxon>Thermodesulfobacteriota</taxon>
        <taxon>Desulfuromonadia</taxon>
        <taxon>Geobacterales</taxon>
        <taxon>Geobacteraceae</taxon>
        <taxon>Geobacter</taxon>
    </lineage>
</organism>
<dbReference type="HOGENOM" id="CLU_000604_8_0_7"/>
<sequence length="409" mass="43335">MTTLWQSLLIAMRALRVNKMRALLTMLGIIIGIAAVIAMVAIGSGASKMISDQISSIGSNLLLVIPGSTTSGGLRTGAGGTPTLTYDDARAIKAECPSVGDVAPTVRGSAQIVYGNQNWSTIVMGCTPEMLTVRDWPLTAGRNISPSDVDGATKNCLIGQTVADSLFGDADPIGKIIRIKKIPFTVIGLLGKKGQSPQGTDQDDVIFIPLRTAQRKLFGSQFPNTVSAMMIQAKSADVLKKAEEEVTALLDQRHRIGPSRERDFTVRNLSEILAVSEQSSKVMSILLGAVASISLIVGGIGIMNIMLVSVTERTREIGIRMAIGAKQRDILLQFLTEAVLLTTCGGVVGMLLGVAGATAISKLMQWPTLISTQAIVIAFAFSAGVGVFFGFYPARKAANLNPIDALRYE</sequence>
<feature type="transmembrane region" description="Helical" evidence="7">
    <location>
        <begin position="285"/>
        <end position="310"/>
    </location>
</feature>
<dbReference type="PANTHER" id="PTHR30572:SF4">
    <property type="entry name" value="ABC TRANSPORTER PERMEASE YTRF"/>
    <property type="match status" value="1"/>
</dbReference>
<evidence type="ECO:0000256" key="7">
    <source>
        <dbReference type="SAM" id="Phobius"/>
    </source>
</evidence>
<evidence type="ECO:0000256" key="2">
    <source>
        <dbReference type="ARBA" id="ARBA00022475"/>
    </source>
</evidence>
<dbReference type="EMBL" id="CP009788">
    <property type="protein sequence ID" value="AJE04299.1"/>
    <property type="molecule type" value="Genomic_DNA"/>
</dbReference>
<accession>A0A0B5BGJ4</accession>
<evidence type="ECO:0000313" key="10">
    <source>
        <dbReference type="EMBL" id="AJE04299.1"/>
    </source>
</evidence>
<dbReference type="STRING" id="345632.GPICK_13905"/>
<comment type="similarity">
    <text evidence="6">Belongs to the ABC-4 integral membrane protein family.</text>
</comment>
<feature type="transmembrane region" description="Helical" evidence="7">
    <location>
        <begin position="331"/>
        <end position="357"/>
    </location>
</feature>
<keyword evidence="2" id="KW-1003">Cell membrane</keyword>
<gene>
    <name evidence="10" type="ORF">GPICK_13905</name>
</gene>
<dbReference type="RefSeq" id="WP_039744170.1">
    <property type="nucleotide sequence ID" value="NZ_CP009788.1"/>
</dbReference>
<dbReference type="InterPro" id="IPR025857">
    <property type="entry name" value="MacB_PCD"/>
</dbReference>
<keyword evidence="5 7" id="KW-0472">Membrane</keyword>
<dbReference type="InterPro" id="IPR003838">
    <property type="entry name" value="ABC3_permease_C"/>
</dbReference>